<feature type="domain" description="Transcription factor TFIIE alpha subunit C-terminal" evidence="2">
    <location>
        <begin position="358"/>
        <end position="407"/>
    </location>
</feature>
<organism evidence="3 4">
    <name type="scientific">Chrysochromulina tobinii</name>
    <dbReference type="NCBI Taxonomy" id="1460289"/>
    <lineage>
        <taxon>Eukaryota</taxon>
        <taxon>Haptista</taxon>
        <taxon>Haptophyta</taxon>
        <taxon>Prymnesiophyceae</taxon>
        <taxon>Prymnesiales</taxon>
        <taxon>Chrysochromulinaceae</taxon>
        <taxon>Chrysochromulina</taxon>
    </lineage>
</organism>
<dbReference type="PANTHER" id="PTHR13097">
    <property type="entry name" value="TRANSCRIPTION INITIATION FACTOR IIE, ALPHA SUBUNIT"/>
    <property type="match status" value="1"/>
</dbReference>
<dbReference type="EMBL" id="JWZX01002143">
    <property type="protein sequence ID" value="KOO30856.1"/>
    <property type="molecule type" value="Genomic_DNA"/>
</dbReference>
<protein>
    <recommendedName>
        <fullName evidence="2">Transcription factor TFIIE alpha subunit C-terminal domain-containing protein</fullName>
    </recommendedName>
</protein>
<dbReference type="Proteomes" id="UP000037460">
    <property type="component" value="Unassembled WGS sequence"/>
</dbReference>
<evidence type="ECO:0000259" key="2">
    <source>
        <dbReference type="Pfam" id="PF11521"/>
    </source>
</evidence>
<dbReference type="PANTHER" id="PTHR13097:SF7">
    <property type="entry name" value="GENERAL TRANSCRIPTION FACTOR IIE SUBUNIT 1"/>
    <property type="match status" value="1"/>
</dbReference>
<feature type="compositionally biased region" description="Acidic residues" evidence="1">
    <location>
        <begin position="361"/>
        <end position="372"/>
    </location>
</feature>
<proteinExistence type="predicted"/>
<dbReference type="GO" id="GO:0006367">
    <property type="term" value="P:transcription initiation at RNA polymerase II promoter"/>
    <property type="evidence" value="ECO:0007669"/>
    <property type="project" value="TreeGrafter"/>
</dbReference>
<feature type="region of interest" description="Disordered" evidence="1">
    <location>
        <begin position="203"/>
        <end position="244"/>
    </location>
</feature>
<comment type="caution">
    <text evidence="3">The sequence shown here is derived from an EMBL/GenBank/DDBJ whole genome shotgun (WGS) entry which is preliminary data.</text>
</comment>
<evidence type="ECO:0000313" key="4">
    <source>
        <dbReference type="Proteomes" id="UP000037460"/>
    </source>
</evidence>
<dbReference type="InterPro" id="IPR021600">
    <property type="entry name" value="TFIIE_asu_C"/>
</dbReference>
<feature type="compositionally biased region" description="Gly residues" evidence="1">
    <location>
        <begin position="229"/>
        <end position="244"/>
    </location>
</feature>
<feature type="region of interest" description="Disordered" evidence="1">
    <location>
        <begin position="354"/>
        <end position="381"/>
    </location>
</feature>
<feature type="compositionally biased region" description="Low complexity" evidence="1">
    <location>
        <begin position="219"/>
        <end position="228"/>
    </location>
</feature>
<gene>
    <name evidence="3" type="ORF">Ctob_014296</name>
</gene>
<dbReference type="GO" id="GO:0005673">
    <property type="term" value="C:transcription factor TFIIE complex"/>
    <property type="evidence" value="ECO:0007669"/>
    <property type="project" value="TreeGrafter"/>
</dbReference>
<keyword evidence="4" id="KW-1185">Reference proteome</keyword>
<dbReference type="Pfam" id="PF11521">
    <property type="entry name" value="TFIIE-A_C"/>
    <property type="match status" value="1"/>
</dbReference>
<dbReference type="AlphaFoldDB" id="A0A0M0JW00"/>
<dbReference type="InterPro" id="IPR039997">
    <property type="entry name" value="TFE"/>
</dbReference>
<evidence type="ECO:0000313" key="3">
    <source>
        <dbReference type="EMBL" id="KOO30856.1"/>
    </source>
</evidence>
<dbReference type="Gene3D" id="6.10.140.1250">
    <property type="match status" value="1"/>
</dbReference>
<reference evidence="4" key="1">
    <citation type="journal article" date="2015" name="PLoS Genet.">
        <title>Genome Sequence and Transcriptome Analyses of Chrysochromulina tobin: Metabolic Tools for Enhanced Algal Fitness in the Prominent Order Prymnesiales (Haptophyceae).</title>
        <authorList>
            <person name="Hovde B.T."/>
            <person name="Deodato C.R."/>
            <person name="Hunsperger H.M."/>
            <person name="Ryken S.A."/>
            <person name="Yost W."/>
            <person name="Jha R.K."/>
            <person name="Patterson J."/>
            <person name="Monnat R.J. Jr."/>
            <person name="Barlow S.B."/>
            <person name="Starkenburg S.R."/>
            <person name="Cattolico R.A."/>
        </authorList>
    </citation>
    <scope>NUCLEOTIDE SEQUENCE</scope>
    <source>
        <strain evidence="4">CCMP291</strain>
    </source>
</reference>
<sequence>MTVRLFYNLPEYYVMKAILTAPRQLRGSNLHPELQLDDTIAERLRMTIRYVRSLLAKLKADGLVIEVAPQAKKAEEVPPGVAPPPEKDNAQKLYGIDFEILADSVTFKLDAMDRRLKDQQAPKLHTYRCPKCGLRQSELVVDYNTQLNPMTGGLSCPSGNLGCFGVELAEENNSDARVVVEAHRKALSIHLSGLQRALRDVADLPPPTYKRPRIDDAESAAAAAKAGKSGSGARAGAGGSSAGGGGATTLGASRGIAAGGSSQPLPTWMLSNAQKAAAMALAAQAATQPPAKEMEQAAADALAEEEFVQFMKLAANASSRAGPSSLAAPPLAQSVPSGGIGAAVNSAAVDASRPVAAESAGAEDGEEDEDPEVFVQGQPMALSEVTEADIERMSDEEHRHYYALYQSLVA</sequence>
<evidence type="ECO:0000256" key="1">
    <source>
        <dbReference type="SAM" id="MobiDB-lite"/>
    </source>
</evidence>
<name>A0A0M0JW00_9EUKA</name>
<accession>A0A0M0JW00</accession>